<gene>
    <name evidence="2" type="ORF">QTP81_01600</name>
</gene>
<feature type="transmembrane region" description="Helical" evidence="1">
    <location>
        <begin position="83"/>
        <end position="111"/>
    </location>
</feature>
<dbReference type="Proteomes" id="UP001234343">
    <property type="component" value="Unassembled WGS sequence"/>
</dbReference>
<evidence type="ECO:0000256" key="1">
    <source>
        <dbReference type="SAM" id="Phobius"/>
    </source>
</evidence>
<keyword evidence="1" id="KW-0472">Membrane</keyword>
<reference evidence="2 3" key="1">
    <citation type="submission" date="2023-06" db="EMBL/GenBank/DDBJ databases">
        <title>Alteromonas sp. ASW11-36 isolated from intertidal sand.</title>
        <authorList>
            <person name="Li Y."/>
        </authorList>
    </citation>
    <scope>NUCLEOTIDE SEQUENCE [LARGE SCALE GENOMIC DNA]</scope>
    <source>
        <strain evidence="2 3">ASW11-36</strain>
    </source>
</reference>
<dbReference type="EMBL" id="JAUCBP010000001">
    <property type="protein sequence ID" value="MDM7859298.1"/>
    <property type="molecule type" value="Genomic_DNA"/>
</dbReference>
<organism evidence="2 3">
    <name type="scientific">Alteromonas arenosi</name>
    <dbReference type="NCBI Taxonomy" id="3055817"/>
    <lineage>
        <taxon>Bacteria</taxon>
        <taxon>Pseudomonadati</taxon>
        <taxon>Pseudomonadota</taxon>
        <taxon>Gammaproteobacteria</taxon>
        <taxon>Alteromonadales</taxon>
        <taxon>Alteromonadaceae</taxon>
        <taxon>Alteromonas/Salinimonas group</taxon>
        <taxon>Alteromonas</taxon>
    </lineage>
</organism>
<keyword evidence="3" id="KW-1185">Reference proteome</keyword>
<dbReference type="RefSeq" id="WP_289363225.1">
    <property type="nucleotide sequence ID" value="NZ_JAUCBP010000001.1"/>
</dbReference>
<keyword evidence="1" id="KW-1133">Transmembrane helix</keyword>
<name>A0ABT7SSY4_9ALTE</name>
<evidence type="ECO:0000313" key="2">
    <source>
        <dbReference type="EMBL" id="MDM7859298.1"/>
    </source>
</evidence>
<sequence length="134" mass="15040">MSTQNPATDPVVMRFVNAMPEQIANSLTLEQLVGIQHALTRRDANKHTVDVRLTLKLPFVPSSFYLVLLGGKNRRQISERERWFAGLLLLLLITGVITFVIFVGIIALYLLKSALGIDLFPDSSTGIWDWFNPS</sequence>
<protein>
    <recommendedName>
        <fullName evidence="4">3-phosphoshikimate 1-carboxyvinyltransferase</fullName>
    </recommendedName>
</protein>
<comment type="caution">
    <text evidence="2">The sequence shown here is derived from an EMBL/GenBank/DDBJ whole genome shotgun (WGS) entry which is preliminary data.</text>
</comment>
<evidence type="ECO:0000313" key="3">
    <source>
        <dbReference type="Proteomes" id="UP001234343"/>
    </source>
</evidence>
<accession>A0ABT7SSY4</accession>
<proteinExistence type="predicted"/>
<evidence type="ECO:0008006" key="4">
    <source>
        <dbReference type="Google" id="ProtNLM"/>
    </source>
</evidence>
<keyword evidence="1" id="KW-0812">Transmembrane</keyword>